<dbReference type="InterPro" id="IPR035985">
    <property type="entry name" value="Ubiquitin-activating_enz"/>
</dbReference>
<protein>
    <recommendedName>
        <fullName evidence="4">NEDD8-activating enzyme E1 regulatory subunit</fullName>
    </recommendedName>
</protein>
<comment type="similarity">
    <text evidence="2 4">Belongs to the ubiquitin-activating E1 family. ULA1 subfamily.</text>
</comment>
<comment type="function">
    <text evidence="4">Regulatory subunit of the dimeric E1 enzyme. E1 activates RUB1/NEDD8 by first adenylating its C-terminal glycine residue with ATP, thereafter linking this residue to the side chain of the catalytic cysteine, yielding a RUB1-ECR1 thioester and free AMP. E1 finally transfers RUB1 to the catalytic cysteine of RCE1.</text>
</comment>
<keyword evidence="3 4" id="KW-0833">Ubl conjugation pathway</keyword>
<reference evidence="6" key="1">
    <citation type="submission" date="2017-08" db="EMBL/GenBank/DDBJ databases">
        <authorList>
            <person name="Polle J.E."/>
            <person name="Barry K."/>
            <person name="Cushman J."/>
            <person name="Schmutz J."/>
            <person name="Tran D."/>
            <person name="Hathwaick L.T."/>
            <person name="Yim W.C."/>
            <person name="Jenkins J."/>
            <person name="Mckie-Krisberg Z.M."/>
            <person name="Prochnik S."/>
            <person name="Lindquist E."/>
            <person name="Dockter R.B."/>
            <person name="Adam C."/>
            <person name="Molina H."/>
            <person name="Bunkerborg J."/>
            <person name="Jin E."/>
            <person name="Buchheim M."/>
            <person name="Magnuson J."/>
        </authorList>
    </citation>
    <scope>NUCLEOTIDE SEQUENCE</scope>
    <source>
        <strain evidence="6">CCAP 19/18</strain>
    </source>
</reference>
<proteinExistence type="inferred from homology"/>
<feature type="domain" description="THIF-type NAD/FAD binding fold" evidence="5">
    <location>
        <begin position="6"/>
        <end position="505"/>
    </location>
</feature>
<organism evidence="6 7">
    <name type="scientific">Dunaliella salina</name>
    <name type="common">Green alga</name>
    <name type="synonym">Protococcus salinus</name>
    <dbReference type="NCBI Taxonomy" id="3046"/>
    <lineage>
        <taxon>Eukaryota</taxon>
        <taxon>Viridiplantae</taxon>
        <taxon>Chlorophyta</taxon>
        <taxon>core chlorophytes</taxon>
        <taxon>Chlorophyceae</taxon>
        <taxon>CS clade</taxon>
        <taxon>Chlamydomonadales</taxon>
        <taxon>Dunaliellaceae</taxon>
        <taxon>Dunaliella</taxon>
    </lineage>
</organism>
<dbReference type="PANTHER" id="PTHR10953">
    <property type="entry name" value="UBIQUITIN-ACTIVATING ENZYME E1"/>
    <property type="match status" value="1"/>
</dbReference>
<accession>A0ABQ7GTN2</accession>
<name>A0ABQ7GTN2_DUNSA</name>
<evidence type="ECO:0000256" key="3">
    <source>
        <dbReference type="ARBA" id="ARBA00022786"/>
    </source>
</evidence>
<dbReference type="Proteomes" id="UP000815325">
    <property type="component" value="Unassembled WGS sequence"/>
</dbReference>
<evidence type="ECO:0000313" key="7">
    <source>
        <dbReference type="Proteomes" id="UP000815325"/>
    </source>
</evidence>
<dbReference type="EMBL" id="MU069596">
    <property type="protein sequence ID" value="KAF5837956.1"/>
    <property type="molecule type" value="Genomic_DNA"/>
</dbReference>
<evidence type="ECO:0000256" key="1">
    <source>
        <dbReference type="ARBA" id="ARBA00005032"/>
    </source>
</evidence>
<evidence type="ECO:0000256" key="2">
    <source>
        <dbReference type="ARBA" id="ARBA00006868"/>
    </source>
</evidence>
<dbReference type="SUPFAM" id="SSF69572">
    <property type="entry name" value="Activating enzymes of the ubiquitin-like proteins"/>
    <property type="match status" value="1"/>
</dbReference>
<comment type="caution">
    <text evidence="6">The sequence shown here is derived from an EMBL/GenBank/DDBJ whole genome shotgun (WGS) entry which is preliminary data.</text>
</comment>
<dbReference type="Gene3D" id="3.40.50.720">
    <property type="entry name" value="NAD(P)-binding Rossmann-like Domain"/>
    <property type="match status" value="2"/>
</dbReference>
<evidence type="ECO:0000256" key="4">
    <source>
        <dbReference type="PIRNR" id="PIRNR039099"/>
    </source>
</evidence>
<dbReference type="PIRSF" id="PIRSF039099">
    <property type="entry name" value="APP-BP1"/>
    <property type="match status" value="1"/>
</dbReference>
<dbReference type="PANTHER" id="PTHR10953:SF29">
    <property type="entry name" value="NEDD8-ACTIVATING ENZYME E1 REGULATORY SUBUNIT"/>
    <property type="match status" value="1"/>
</dbReference>
<sequence>MDLLPQIRIWGPHGQQRLETCKIALLHSTPTGTETLKNLVLGGIASFTVVDDAKCTAVDLGNNFMVGPNSLGEARAKVVTETLQELNESVAGSYIEESPENLINSNPQFFHQFTVVVATQMREQELVKLDEICREQKITLVAVRSYGLMGLLRPSLPEHCVVESKQDTMVDDLRIHQPWPELRDYAMSFDLDRVDDFTHHHIPYVVILIQAAEAWKASHNGTLPQASKDRSAFKDMIKGMKRKIDGVPIQEENFDEAAKAAFHAWTPYTIPSEVNAVLKDDAAHAELGPHSSTFWIMVAALKAFVANEGQGTQLPLDGSIPDMHSTTEQYLKLQHLYRERADQDVTAVQAHLASILKCLGKDGTSIGRDVVRHYCKNARSLRVTRYRPLKEEYSKDACRSRALGNALGSEGEAGTAALYVLLRAADRFYSLHGRFPGSPGSDVDDDVPALKAAAHQLLGEYGLGHQTIQDDYIMEMCRFGAGELHVVAAFIGGMAAQEIIKLVTCQFTPMIGALVFNGISNSTCCFEL</sequence>
<dbReference type="Pfam" id="PF00899">
    <property type="entry name" value="ThiF"/>
    <property type="match status" value="1"/>
</dbReference>
<dbReference type="InterPro" id="IPR030667">
    <property type="entry name" value="APP-BP1"/>
</dbReference>
<evidence type="ECO:0000259" key="5">
    <source>
        <dbReference type="Pfam" id="PF00899"/>
    </source>
</evidence>
<comment type="pathway">
    <text evidence="1 4">Protein modification; protein neddylation.</text>
</comment>
<gene>
    <name evidence="6" type="ORF">DUNSADRAFT_3617</name>
</gene>
<evidence type="ECO:0000313" key="6">
    <source>
        <dbReference type="EMBL" id="KAF5837956.1"/>
    </source>
</evidence>
<dbReference type="InterPro" id="IPR045886">
    <property type="entry name" value="ThiF/MoeB/HesA"/>
</dbReference>
<keyword evidence="7" id="KW-1185">Reference proteome</keyword>
<dbReference type="InterPro" id="IPR000594">
    <property type="entry name" value="ThiF_NAD_FAD-bd"/>
</dbReference>